<evidence type="ECO:0000256" key="9">
    <source>
        <dbReference type="ARBA" id="ARBA00023004"/>
    </source>
</evidence>
<organism evidence="16 17">
    <name type="scientific">Thiothrix lacustris</name>
    <dbReference type="NCBI Taxonomy" id="525917"/>
    <lineage>
        <taxon>Bacteria</taxon>
        <taxon>Pseudomonadati</taxon>
        <taxon>Pseudomonadota</taxon>
        <taxon>Gammaproteobacteria</taxon>
        <taxon>Thiotrichales</taxon>
        <taxon>Thiotrichaceae</taxon>
        <taxon>Thiothrix</taxon>
    </lineage>
</organism>
<sequence length="153" mass="17566">MGIIIDYSGWRVQRVEEKDIRRAGLKITQPRVKILDLLSNSLEHHLSAEDIYKSLIGNGEEIGLATVYRVLTQFETAGLVHRHHFEGGQAVFELATEEHHDHMVCVKTGKVVEFHDPIIEQRQLELAKLHNFRITDHSLILYGEFVEETDKTA</sequence>
<reference evidence="16 17" key="1">
    <citation type="submission" date="2017-01" db="EMBL/GenBank/DDBJ databases">
        <title>Novel large sulfur bacteria in the metagenomes of groundwater-fed chemosynthetic microbial mats in the Lake Huron basin.</title>
        <authorList>
            <person name="Sharrar A.M."/>
            <person name="Flood B.E."/>
            <person name="Bailey J.V."/>
            <person name="Jones D.S."/>
            <person name="Biddanda B."/>
            <person name="Ruberg S.A."/>
            <person name="Marcus D.N."/>
            <person name="Dick G.J."/>
        </authorList>
    </citation>
    <scope>NUCLEOTIDE SEQUENCE [LARGE SCALE GENOMIC DNA]</scope>
    <source>
        <strain evidence="16">A8</strain>
    </source>
</reference>
<dbReference type="Proteomes" id="UP000192491">
    <property type="component" value="Unassembled WGS sequence"/>
</dbReference>
<keyword evidence="10 15" id="KW-0805">Transcription regulation</keyword>
<comment type="caution">
    <text evidence="16">The sequence shown here is derived from an EMBL/GenBank/DDBJ whole genome shotgun (WGS) entry which is preliminary data.</text>
</comment>
<name>A0A1Y1QT05_9GAMM</name>
<dbReference type="InterPro" id="IPR002481">
    <property type="entry name" value="FUR"/>
</dbReference>
<comment type="cofactor">
    <cofactor evidence="14">
        <name>Mn(2+)</name>
        <dbReference type="ChEBI" id="CHEBI:29035"/>
    </cofactor>
    <cofactor evidence="14">
        <name>Fe(2+)</name>
        <dbReference type="ChEBI" id="CHEBI:29033"/>
    </cofactor>
    <text evidence="14">Binds 1 Mn(2+) or Fe(2+) ion per subunit.</text>
</comment>
<dbReference type="GO" id="GO:0000976">
    <property type="term" value="F:transcription cis-regulatory region binding"/>
    <property type="evidence" value="ECO:0007669"/>
    <property type="project" value="TreeGrafter"/>
</dbReference>
<dbReference type="NCBIfam" id="NF006999">
    <property type="entry name" value="PRK09462.1"/>
    <property type="match status" value="1"/>
</dbReference>
<dbReference type="GO" id="GO:0003700">
    <property type="term" value="F:DNA-binding transcription factor activity"/>
    <property type="evidence" value="ECO:0007669"/>
    <property type="project" value="UniProtKB-UniRule"/>
</dbReference>
<dbReference type="GO" id="GO:0045892">
    <property type="term" value="P:negative regulation of DNA-templated transcription"/>
    <property type="evidence" value="ECO:0007669"/>
    <property type="project" value="TreeGrafter"/>
</dbReference>
<dbReference type="GO" id="GO:0008270">
    <property type="term" value="F:zinc ion binding"/>
    <property type="evidence" value="ECO:0007669"/>
    <property type="project" value="TreeGrafter"/>
</dbReference>
<keyword evidence="11 15" id="KW-0238">DNA-binding</keyword>
<dbReference type="Gene3D" id="3.30.1490.190">
    <property type="match status" value="1"/>
</dbReference>
<keyword evidence="9 14" id="KW-0408">Iron</keyword>
<gene>
    <name evidence="15" type="primary">fur</name>
    <name evidence="16" type="ORF">BWK73_12890</name>
</gene>
<evidence type="ECO:0000256" key="4">
    <source>
        <dbReference type="ARBA" id="ARBA00020910"/>
    </source>
</evidence>
<evidence type="ECO:0000256" key="11">
    <source>
        <dbReference type="ARBA" id="ARBA00023125"/>
    </source>
</evidence>
<evidence type="ECO:0000256" key="12">
    <source>
        <dbReference type="ARBA" id="ARBA00023163"/>
    </source>
</evidence>
<evidence type="ECO:0000313" key="17">
    <source>
        <dbReference type="Proteomes" id="UP000192491"/>
    </source>
</evidence>
<evidence type="ECO:0000256" key="10">
    <source>
        <dbReference type="ARBA" id="ARBA00023015"/>
    </source>
</evidence>
<keyword evidence="12 15" id="KW-0804">Transcription</keyword>
<evidence type="ECO:0000256" key="5">
    <source>
        <dbReference type="ARBA" id="ARBA00022490"/>
    </source>
</evidence>
<comment type="cofactor">
    <cofactor evidence="13">
        <name>Zn(2+)</name>
        <dbReference type="ChEBI" id="CHEBI:29105"/>
    </cofactor>
    <text evidence="13">Binds 1 zinc ion per subunit.</text>
</comment>
<keyword evidence="6 15" id="KW-0678">Repressor</keyword>
<comment type="similarity">
    <text evidence="2 15">Belongs to the Fur family.</text>
</comment>
<dbReference type="PANTHER" id="PTHR33202:SF2">
    <property type="entry name" value="FERRIC UPTAKE REGULATION PROTEIN"/>
    <property type="match status" value="1"/>
</dbReference>
<feature type="binding site" evidence="14">
    <location>
        <position position="99"/>
    </location>
    <ligand>
        <name>Fe cation</name>
        <dbReference type="ChEBI" id="CHEBI:24875"/>
    </ligand>
</feature>
<accession>A0A1Y1QT05</accession>
<dbReference type="InterPro" id="IPR036388">
    <property type="entry name" value="WH-like_DNA-bd_sf"/>
</dbReference>
<comment type="subunit">
    <text evidence="3 15">Homodimer.</text>
</comment>
<comment type="subcellular location">
    <subcellularLocation>
        <location evidence="1 15">Cytoplasm</location>
    </subcellularLocation>
</comment>
<dbReference type="InterPro" id="IPR043135">
    <property type="entry name" value="Fur_C"/>
</dbReference>
<evidence type="ECO:0000256" key="1">
    <source>
        <dbReference type="ARBA" id="ARBA00004496"/>
    </source>
</evidence>
<feature type="binding site" evidence="14">
    <location>
        <position position="120"/>
    </location>
    <ligand>
        <name>Fe cation</name>
        <dbReference type="ChEBI" id="CHEBI:24875"/>
    </ligand>
</feature>
<dbReference type="SUPFAM" id="SSF46785">
    <property type="entry name" value="Winged helix' DNA-binding domain"/>
    <property type="match status" value="1"/>
</dbReference>
<evidence type="ECO:0000256" key="6">
    <source>
        <dbReference type="ARBA" id="ARBA00022491"/>
    </source>
</evidence>
<dbReference type="Pfam" id="PF01475">
    <property type="entry name" value="FUR"/>
    <property type="match status" value="1"/>
</dbReference>
<dbReference type="Gene3D" id="1.10.10.10">
    <property type="entry name" value="Winged helix-like DNA-binding domain superfamily/Winged helix DNA-binding domain"/>
    <property type="match status" value="1"/>
</dbReference>
<evidence type="ECO:0000313" key="16">
    <source>
        <dbReference type="EMBL" id="OQX13157.1"/>
    </source>
</evidence>
<feature type="binding site" evidence="14">
    <location>
        <position position="101"/>
    </location>
    <ligand>
        <name>Fe cation</name>
        <dbReference type="ChEBI" id="CHEBI:24875"/>
    </ligand>
</feature>
<evidence type="ECO:0000256" key="2">
    <source>
        <dbReference type="ARBA" id="ARBA00007957"/>
    </source>
</evidence>
<evidence type="ECO:0000256" key="13">
    <source>
        <dbReference type="PIRSR" id="PIRSR602481-1"/>
    </source>
</evidence>
<dbReference type="InterPro" id="IPR036390">
    <property type="entry name" value="WH_DNA-bd_sf"/>
</dbReference>
<proteinExistence type="inferred from homology"/>
<protein>
    <recommendedName>
        <fullName evidence="4 15">Ferric uptake regulation protein</fullName>
    </recommendedName>
</protein>
<evidence type="ECO:0000256" key="14">
    <source>
        <dbReference type="PIRSR" id="PIRSR602481-2"/>
    </source>
</evidence>
<evidence type="ECO:0000256" key="15">
    <source>
        <dbReference type="RuleBase" id="RU364037"/>
    </source>
</evidence>
<dbReference type="CDD" id="cd07153">
    <property type="entry name" value="Fur_like"/>
    <property type="match status" value="1"/>
</dbReference>
<feature type="binding site" evidence="13">
    <location>
        <position position="105"/>
    </location>
    <ligand>
        <name>Zn(2+)</name>
        <dbReference type="ChEBI" id="CHEBI:29105"/>
    </ligand>
</feature>
<evidence type="ECO:0000256" key="8">
    <source>
        <dbReference type="ARBA" id="ARBA00022833"/>
    </source>
</evidence>
<dbReference type="GO" id="GO:1900705">
    <property type="term" value="P:negative regulation of siderophore biosynthetic process"/>
    <property type="evidence" value="ECO:0007669"/>
    <property type="project" value="TreeGrafter"/>
</dbReference>
<dbReference type="GO" id="GO:0005829">
    <property type="term" value="C:cytosol"/>
    <property type="evidence" value="ECO:0007669"/>
    <property type="project" value="TreeGrafter"/>
</dbReference>
<dbReference type="FunFam" id="1.10.10.10:FF:000007">
    <property type="entry name" value="Ferric uptake regulation protein"/>
    <property type="match status" value="1"/>
</dbReference>
<keyword evidence="5 15" id="KW-0963">Cytoplasm</keyword>
<dbReference type="EMBL" id="MTEJ01000051">
    <property type="protein sequence ID" value="OQX13157.1"/>
    <property type="molecule type" value="Genomic_DNA"/>
</dbReference>
<keyword evidence="8 13" id="KW-0862">Zinc</keyword>
<dbReference type="PANTHER" id="PTHR33202">
    <property type="entry name" value="ZINC UPTAKE REGULATION PROTEIN"/>
    <property type="match status" value="1"/>
</dbReference>
<dbReference type="FunFam" id="3.30.1490.190:FF:000001">
    <property type="entry name" value="Ferric uptake regulation protein"/>
    <property type="match status" value="1"/>
</dbReference>
<feature type="binding site" evidence="14">
    <location>
        <position position="137"/>
    </location>
    <ligand>
        <name>Fe cation</name>
        <dbReference type="ChEBI" id="CHEBI:24875"/>
    </ligand>
</feature>
<evidence type="ECO:0000256" key="3">
    <source>
        <dbReference type="ARBA" id="ARBA00011738"/>
    </source>
</evidence>
<evidence type="ECO:0000256" key="7">
    <source>
        <dbReference type="ARBA" id="ARBA00022723"/>
    </source>
</evidence>
<dbReference type="AlphaFoldDB" id="A0A1Y1QT05"/>
<keyword evidence="7 13" id="KW-0479">Metal-binding</keyword>